<dbReference type="EMBL" id="MT142465">
    <property type="protein sequence ID" value="QJA81611.1"/>
    <property type="molecule type" value="Genomic_DNA"/>
</dbReference>
<protein>
    <submittedName>
        <fullName evidence="2">Uncharacterized protein</fullName>
    </submittedName>
</protein>
<reference evidence="2" key="1">
    <citation type="submission" date="2020-03" db="EMBL/GenBank/DDBJ databases">
        <title>The deep terrestrial virosphere.</title>
        <authorList>
            <person name="Holmfeldt K."/>
            <person name="Nilsson E."/>
            <person name="Simone D."/>
            <person name="Lopez-Fernandez M."/>
            <person name="Wu X."/>
            <person name="de Brujin I."/>
            <person name="Lundin D."/>
            <person name="Andersson A."/>
            <person name="Bertilsson S."/>
            <person name="Dopson M."/>
        </authorList>
    </citation>
    <scope>NUCLEOTIDE SEQUENCE</scope>
    <source>
        <strain evidence="1">MM415A00504</strain>
        <strain evidence="2">TM448B02249</strain>
    </source>
</reference>
<sequence length="125" mass="14106">MTRQAPPIPSGFRVESIAACLANINADYGDEPVVSPTEPIAGGRTMRFLSAVSPYQPAVTIRIGFGSENRRLLGHGLVWESDGLSDEQSVERAVDALWEWYWLEWADIPDKQIWDWETEAMEKRV</sequence>
<accession>A0A6M3XXP9</accession>
<dbReference type="AlphaFoldDB" id="A0A6M3XXP9"/>
<organism evidence="2">
    <name type="scientific">viral metagenome</name>
    <dbReference type="NCBI Taxonomy" id="1070528"/>
    <lineage>
        <taxon>unclassified sequences</taxon>
        <taxon>metagenomes</taxon>
        <taxon>organismal metagenomes</taxon>
    </lineage>
</organism>
<evidence type="ECO:0000313" key="2">
    <source>
        <dbReference type="EMBL" id="QJI01046.1"/>
    </source>
</evidence>
<gene>
    <name evidence="1" type="ORF">MM415A00504_0011</name>
    <name evidence="2" type="ORF">TM448B02249_0005</name>
</gene>
<dbReference type="EMBL" id="MT144894">
    <property type="protein sequence ID" value="QJI01046.1"/>
    <property type="molecule type" value="Genomic_DNA"/>
</dbReference>
<name>A0A6M3XXP9_9ZZZZ</name>
<evidence type="ECO:0000313" key="1">
    <source>
        <dbReference type="EMBL" id="QJA81611.1"/>
    </source>
</evidence>
<proteinExistence type="predicted"/>